<accession>W1DN25</accession>
<dbReference type="EMBL" id="CBWK010000456">
    <property type="protein sequence ID" value="CDL10197.1"/>
    <property type="molecule type" value="Genomic_DNA"/>
</dbReference>
<comment type="caution">
    <text evidence="1">The sequence shown here is derived from an EMBL/GenBank/DDBJ whole genome shotgun (WGS) entry which is preliminary data.</text>
</comment>
<sequence>MTNGQRHLLNGHGFSGEDHIAFVFTVFIIKHHHAAAFAQGVQSVFHTFKSGTKRRKERLIHGKKTSLKLWLPESGQS</sequence>
<evidence type="ECO:0000313" key="2">
    <source>
        <dbReference type="Proteomes" id="UP000019183"/>
    </source>
</evidence>
<protein>
    <submittedName>
        <fullName evidence="1">Uncharacterized protein</fullName>
    </submittedName>
</protein>
<proteinExistence type="predicted"/>
<dbReference type="AlphaFoldDB" id="W1DN25"/>
<dbReference type="Proteomes" id="UP000019183">
    <property type="component" value="Unassembled WGS sequence"/>
</dbReference>
<keyword evidence="2" id="KW-1185">Reference proteome</keyword>
<organism evidence="1 2">
    <name type="scientific">Klebsiella pneumoniae IS43</name>
    <dbReference type="NCBI Taxonomy" id="1432552"/>
    <lineage>
        <taxon>Bacteria</taxon>
        <taxon>Pseudomonadati</taxon>
        <taxon>Pseudomonadota</taxon>
        <taxon>Gammaproteobacteria</taxon>
        <taxon>Enterobacterales</taxon>
        <taxon>Enterobacteriaceae</taxon>
        <taxon>Klebsiella/Raoultella group</taxon>
        <taxon>Klebsiella</taxon>
        <taxon>Klebsiella pneumoniae complex</taxon>
    </lineage>
</organism>
<name>W1DN25_KLEPN</name>
<reference evidence="1" key="1">
    <citation type="submission" date="2013-10" db="EMBL/GenBank/DDBJ databases">
        <title>Antibiotic resistance diversity of beta-lactamase producers in the General Hospital Vienna.</title>
        <authorList>
            <person name="Barisic I."/>
            <person name="Mitteregger D."/>
            <person name="Hirschl A.M."/>
            <person name="Noehammer C."/>
            <person name="Wiesinger-Mayr H."/>
        </authorList>
    </citation>
    <scope>NUCLEOTIDE SEQUENCE [LARGE SCALE GENOMIC DNA]</scope>
    <source>
        <strain evidence="1">IS43</strain>
    </source>
</reference>
<evidence type="ECO:0000313" key="1">
    <source>
        <dbReference type="EMBL" id="CDL10197.1"/>
    </source>
</evidence>